<proteinExistence type="predicted"/>
<evidence type="ECO:0000313" key="2">
    <source>
        <dbReference type="EMBL" id="CAD7399089.1"/>
    </source>
</evidence>
<feature type="compositionally biased region" description="Basic and acidic residues" evidence="1">
    <location>
        <begin position="190"/>
        <end position="208"/>
    </location>
</feature>
<feature type="compositionally biased region" description="Basic and acidic residues" evidence="1">
    <location>
        <begin position="130"/>
        <end position="144"/>
    </location>
</feature>
<reference evidence="2" key="1">
    <citation type="submission" date="2020-11" db="EMBL/GenBank/DDBJ databases">
        <authorList>
            <person name="Tran Van P."/>
        </authorList>
    </citation>
    <scope>NUCLEOTIDE SEQUENCE</scope>
</reference>
<feature type="compositionally biased region" description="Polar residues" evidence="1">
    <location>
        <begin position="151"/>
        <end position="163"/>
    </location>
</feature>
<sequence length="208" mass="23495">MARTIALEDAILHSLAQSLDTSTRRLVTPHHMSQKFVWKAVHDKLLYTFHLHIVQELNPALTFKHCRTFCSSITKPQIQNSSTEFWQWMKQHLPEISVSLSATNTFGQTQIQMPSWRSIHNIISPSTFGREWEKPPNSPDRDSNLKLPFLGSQTPHETNTLANYATEAASAGESESGEEESSESESVSDIEGKTKNESGEHQRLVNHS</sequence>
<accession>A0A7R9CQG7</accession>
<dbReference type="EMBL" id="OC317787">
    <property type="protein sequence ID" value="CAD7399089.1"/>
    <property type="molecule type" value="Genomic_DNA"/>
</dbReference>
<name>A0A7R9CQG7_TIMCR</name>
<feature type="compositionally biased region" description="Acidic residues" evidence="1">
    <location>
        <begin position="175"/>
        <end position="188"/>
    </location>
</feature>
<gene>
    <name evidence="2" type="ORF">TCEB3V08_LOCUS4813</name>
</gene>
<organism evidence="2">
    <name type="scientific">Timema cristinae</name>
    <name type="common">Walking stick</name>
    <dbReference type="NCBI Taxonomy" id="61476"/>
    <lineage>
        <taxon>Eukaryota</taxon>
        <taxon>Metazoa</taxon>
        <taxon>Ecdysozoa</taxon>
        <taxon>Arthropoda</taxon>
        <taxon>Hexapoda</taxon>
        <taxon>Insecta</taxon>
        <taxon>Pterygota</taxon>
        <taxon>Neoptera</taxon>
        <taxon>Polyneoptera</taxon>
        <taxon>Phasmatodea</taxon>
        <taxon>Timematodea</taxon>
        <taxon>Timematoidea</taxon>
        <taxon>Timematidae</taxon>
        <taxon>Timema</taxon>
    </lineage>
</organism>
<evidence type="ECO:0000256" key="1">
    <source>
        <dbReference type="SAM" id="MobiDB-lite"/>
    </source>
</evidence>
<dbReference type="AlphaFoldDB" id="A0A7R9CQG7"/>
<protein>
    <submittedName>
        <fullName evidence="2">Uncharacterized protein</fullName>
    </submittedName>
</protein>
<feature type="region of interest" description="Disordered" evidence="1">
    <location>
        <begin position="127"/>
        <end position="208"/>
    </location>
</feature>